<dbReference type="RefSeq" id="WP_163481026.1">
    <property type="nucleotide sequence ID" value="NZ_JAAGWF010000008.1"/>
</dbReference>
<evidence type="ECO:0000313" key="5">
    <source>
        <dbReference type="Proteomes" id="UP000470246"/>
    </source>
</evidence>
<feature type="compositionally biased region" description="Basic and acidic residues" evidence="1">
    <location>
        <begin position="8"/>
        <end position="35"/>
    </location>
</feature>
<dbReference type="Pfam" id="PF20177">
    <property type="entry name" value="DUF6542"/>
    <property type="match status" value="1"/>
</dbReference>
<keyword evidence="2" id="KW-0472">Membrane</keyword>
<gene>
    <name evidence="4" type="ORF">GCU56_08260</name>
</gene>
<dbReference type="Proteomes" id="UP000470246">
    <property type="component" value="Unassembled WGS sequence"/>
</dbReference>
<feature type="transmembrane region" description="Helical" evidence="2">
    <location>
        <begin position="235"/>
        <end position="256"/>
    </location>
</feature>
<organism evidence="4 5">
    <name type="scientific">Geodermatophilus sabuli</name>
    <dbReference type="NCBI Taxonomy" id="1564158"/>
    <lineage>
        <taxon>Bacteria</taxon>
        <taxon>Bacillati</taxon>
        <taxon>Actinomycetota</taxon>
        <taxon>Actinomycetes</taxon>
        <taxon>Geodermatophilales</taxon>
        <taxon>Geodermatophilaceae</taxon>
        <taxon>Geodermatophilus</taxon>
    </lineage>
</organism>
<feature type="transmembrane region" description="Helical" evidence="2">
    <location>
        <begin position="206"/>
        <end position="229"/>
    </location>
</feature>
<keyword evidence="5" id="KW-1185">Reference proteome</keyword>
<feature type="compositionally biased region" description="Basic and acidic residues" evidence="1">
    <location>
        <begin position="104"/>
        <end position="133"/>
    </location>
</feature>
<feature type="region of interest" description="Disordered" evidence="1">
    <location>
        <begin position="1"/>
        <end position="143"/>
    </location>
</feature>
<keyword evidence="2" id="KW-1133">Transmembrane helix</keyword>
<dbReference type="InterPro" id="IPR046672">
    <property type="entry name" value="DUF6542"/>
</dbReference>
<evidence type="ECO:0000313" key="4">
    <source>
        <dbReference type="EMBL" id="NEK57863.1"/>
    </source>
</evidence>
<feature type="transmembrane region" description="Helical" evidence="2">
    <location>
        <begin position="176"/>
        <end position="194"/>
    </location>
</feature>
<reference evidence="4 5" key="1">
    <citation type="submission" date="2020-02" db="EMBL/GenBank/DDBJ databases">
        <title>Geodermatophilus sabuli CPCC 205279 I12A-02694.</title>
        <authorList>
            <person name="Jiang Z."/>
        </authorList>
    </citation>
    <scope>NUCLEOTIDE SEQUENCE [LARGE SCALE GENOMIC DNA]</scope>
    <source>
        <strain evidence="4 5">I12A-02694</strain>
    </source>
</reference>
<protein>
    <recommendedName>
        <fullName evidence="3">DUF6542 domain-containing protein</fullName>
    </recommendedName>
</protein>
<proteinExistence type="predicted"/>
<dbReference type="EMBL" id="JAAGWF010000008">
    <property type="protein sequence ID" value="NEK57863.1"/>
    <property type="molecule type" value="Genomic_DNA"/>
</dbReference>
<evidence type="ECO:0000256" key="1">
    <source>
        <dbReference type="SAM" id="MobiDB-lite"/>
    </source>
</evidence>
<feature type="domain" description="DUF6542" evidence="3">
    <location>
        <begin position="146"/>
        <end position="258"/>
    </location>
</feature>
<keyword evidence="2" id="KW-0812">Transmembrane</keyword>
<comment type="caution">
    <text evidence="4">The sequence shown here is derived from an EMBL/GenBank/DDBJ whole genome shotgun (WGS) entry which is preliminary data.</text>
</comment>
<dbReference type="AlphaFoldDB" id="A0A7K3W0I5"/>
<accession>A0A7K3W0I5</accession>
<evidence type="ECO:0000259" key="3">
    <source>
        <dbReference type="Pfam" id="PF20177"/>
    </source>
</evidence>
<evidence type="ECO:0000256" key="2">
    <source>
        <dbReference type="SAM" id="Phobius"/>
    </source>
</evidence>
<feature type="transmembrane region" description="Helical" evidence="2">
    <location>
        <begin position="150"/>
        <end position="170"/>
    </location>
</feature>
<name>A0A7K3W0I5_9ACTN</name>
<sequence>MATARTADTWRESGGRGERRAAPRMPHPDAEDHVARVPRPPLPPRPAARMASTDLPPLPEHLARLARSRGVDPTPSPASRNEDRRPPRPGRPAQPSRPVQSARPLEHSRPVERPRADREDLPPRGRRPAEPRATRRPVPVPERGGRLRGAVAVVVVFLACLAGAAVDSFFGSGPGLVTLVALTAATALATLAVRRRDLVTMVVAPPLVYIAAAAVSTAVFSTASLAAMATLLVRGFPTMAIATAVALVLALIRWAARR</sequence>